<organism evidence="5 6">
    <name type="scientific">Paspalum notatum var. saurae</name>
    <dbReference type="NCBI Taxonomy" id="547442"/>
    <lineage>
        <taxon>Eukaryota</taxon>
        <taxon>Viridiplantae</taxon>
        <taxon>Streptophyta</taxon>
        <taxon>Embryophyta</taxon>
        <taxon>Tracheophyta</taxon>
        <taxon>Spermatophyta</taxon>
        <taxon>Magnoliopsida</taxon>
        <taxon>Liliopsida</taxon>
        <taxon>Poales</taxon>
        <taxon>Poaceae</taxon>
        <taxon>PACMAD clade</taxon>
        <taxon>Panicoideae</taxon>
        <taxon>Andropogonodae</taxon>
        <taxon>Paspaleae</taxon>
        <taxon>Paspalinae</taxon>
        <taxon>Paspalum</taxon>
    </lineage>
</organism>
<dbReference type="GO" id="GO:0098542">
    <property type="term" value="P:defense response to other organism"/>
    <property type="evidence" value="ECO:0007669"/>
    <property type="project" value="TreeGrafter"/>
</dbReference>
<keyword evidence="1" id="KW-0677">Repeat</keyword>
<dbReference type="AlphaFoldDB" id="A0AAQ3PF33"/>
<keyword evidence="6" id="KW-1185">Reference proteome</keyword>
<feature type="domain" description="Disease resistance protein winged helix" evidence="3">
    <location>
        <begin position="383"/>
        <end position="437"/>
    </location>
</feature>
<dbReference type="InterPro" id="IPR036388">
    <property type="entry name" value="WH-like_DNA-bd_sf"/>
</dbReference>
<keyword evidence="2" id="KW-0611">Plant defense</keyword>
<dbReference type="PANTHER" id="PTHR23155:SF1211">
    <property type="entry name" value="OS09G0313500 PROTEIN"/>
    <property type="match status" value="1"/>
</dbReference>
<dbReference type="InterPro" id="IPR058922">
    <property type="entry name" value="WHD_DRP"/>
</dbReference>
<gene>
    <name evidence="5" type="ORF">U9M48_000277</name>
</gene>
<evidence type="ECO:0000259" key="4">
    <source>
        <dbReference type="Pfam" id="PF23598"/>
    </source>
</evidence>
<dbReference type="InterPro" id="IPR044974">
    <property type="entry name" value="Disease_R_plants"/>
</dbReference>
<dbReference type="Gene3D" id="3.80.10.10">
    <property type="entry name" value="Ribonuclease Inhibitor"/>
    <property type="match status" value="1"/>
</dbReference>
<dbReference type="SUPFAM" id="SSF52058">
    <property type="entry name" value="L domain-like"/>
    <property type="match status" value="1"/>
</dbReference>
<evidence type="ECO:0000313" key="6">
    <source>
        <dbReference type="Proteomes" id="UP001341281"/>
    </source>
</evidence>
<dbReference type="Proteomes" id="UP001341281">
    <property type="component" value="Chromosome 01"/>
</dbReference>
<evidence type="ECO:0008006" key="7">
    <source>
        <dbReference type="Google" id="ProtNLM"/>
    </source>
</evidence>
<dbReference type="InterPro" id="IPR027417">
    <property type="entry name" value="P-loop_NTPase"/>
</dbReference>
<dbReference type="EMBL" id="CP144745">
    <property type="protein sequence ID" value="WVZ48882.1"/>
    <property type="molecule type" value="Genomic_DNA"/>
</dbReference>
<sequence>MLGDYQKVQSSTFRQDSMEWAVLQRQELLRTLIIYSRVNFKPSDLFGHFSSLRVLHISFAADCDRLVSSISKLKHLRYLYLGVTNVSKLPVNIHKMKFLQYIDIIDCQKLRHLPLTTIKLMHLRSLDITGSVNIRAVPKGIGGLTNLRIFQGFPVHVDMDAGNAWCSLQELAHLSQLRKLTKYGLEKVSASWMAEKATISTKGHLNYLDLYYNSTAEHTAGPRGEAEQQQQQSVMEEVFEKLYPPTCLENLGIQGGYIGRRLPKWMSAPASSAGFNSLFLFSLSFVSGRPSHDTCVLHVVGIDELKHTGMEILKKCDGLPLTIKVVGGLLSTRYPSEHEGKVVLTKLAWPLDGRPPELDSRLYLSYEDMTPQLGQCFLYCSLIPKGQEIIQDVVTNMWVSEGFIQCPAAGSPHEYGLEERATEYYNELIKRNLIEPKKNIL</sequence>
<dbReference type="InterPro" id="IPR032675">
    <property type="entry name" value="LRR_dom_sf"/>
</dbReference>
<evidence type="ECO:0000256" key="2">
    <source>
        <dbReference type="ARBA" id="ARBA00022821"/>
    </source>
</evidence>
<dbReference type="InterPro" id="IPR042197">
    <property type="entry name" value="Apaf_helical"/>
</dbReference>
<dbReference type="GO" id="GO:0043531">
    <property type="term" value="F:ADP binding"/>
    <property type="evidence" value="ECO:0007669"/>
    <property type="project" value="InterPro"/>
</dbReference>
<dbReference type="Pfam" id="PF23559">
    <property type="entry name" value="WHD_DRP"/>
    <property type="match status" value="1"/>
</dbReference>
<evidence type="ECO:0000256" key="1">
    <source>
        <dbReference type="ARBA" id="ARBA00022737"/>
    </source>
</evidence>
<feature type="domain" description="Disease resistance R13L4/SHOC-2-like LRR" evidence="4">
    <location>
        <begin position="46"/>
        <end position="268"/>
    </location>
</feature>
<dbReference type="Gene3D" id="1.10.8.430">
    <property type="entry name" value="Helical domain of apoptotic protease-activating factors"/>
    <property type="match status" value="1"/>
</dbReference>
<dbReference type="Gene3D" id="1.10.10.10">
    <property type="entry name" value="Winged helix-like DNA-binding domain superfamily/Winged helix DNA-binding domain"/>
    <property type="match status" value="1"/>
</dbReference>
<evidence type="ECO:0000259" key="3">
    <source>
        <dbReference type="Pfam" id="PF23559"/>
    </source>
</evidence>
<dbReference type="Pfam" id="PF23598">
    <property type="entry name" value="LRR_14"/>
    <property type="match status" value="1"/>
</dbReference>
<evidence type="ECO:0000313" key="5">
    <source>
        <dbReference type="EMBL" id="WVZ48882.1"/>
    </source>
</evidence>
<proteinExistence type="predicted"/>
<name>A0AAQ3PF33_PASNO</name>
<dbReference type="PANTHER" id="PTHR23155">
    <property type="entry name" value="DISEASE RESISTANCE PROTEIN RP"/>
    <property type="match status" value="1"/>
</dbReference>
<protein>
    <recommendedName>
        <fullName evidence="7">NB-ARC domain-containing protein</fullName>
    </recommendedName>
</protein>
<accession>A0AAQ3PF33</accession>
<dbReference type="SUPFAM" id="SSF52540">
    <property type="entry name" value="P-loop containing nucleoside triphosphate hydrolases"/>
    <property type="match status" value="1"/>
</dbReference>
<reference evidence="5 6" key="1">
    <citation type="submission" date="2024-02" db="EMBL/GenBank/DDBJ databases">
        <title>High-quality chromosome-scale genome assembly of Pensacola bahiagrass (Paspalum notatum Flugge var. saurae).</title>
        <authorList>
            <person name="Vega J.M."/>
            <person name="Podio M."/>
            <person name="Orjuela J."/>
            <person name="Siena L.A."/>
            <person name="Pessino S.C."/>
            <person name="Combes M.C."/>
            <person name="Mariac C."/>
            <person name="Albertini E."/>
            <person name="Pupilli F."/>
            <person name="Ortiz J.P.A."/>
            <person name="Leblanc O."/>
        </authorList>
    </citation>
    <scope>NUCLEOTIDE SEQUENCE [LARGE SCALE GENOMIC DNA]</scope>
    <source>
        <strain evidence="5">R1</strain>
        <tissue evidence="5">Leaf</tissue>
    </source>
</reference>
<dbReference type="InterPro" id="IPR055414">
    <property type="entry name" value="LRR_R13L4/SHOC2-like"/>
</dbReference>